<dbReference type="InterPro" id="IPR053202">
    <property type="entry name" value="EGF_Rcpt_Signaling_Reg"/>
</dbReference>
<proteinExistence type="predicted"/>
<dbReference type="GO" id="GO:0032259">
    <property type="term" value="P:methylation"/>
    <property type="evidence" value="ECO:0007669"/>
    <property type="project" value="UniProtKB-KW"/>
</dbReference>
<name>Q3B1Y2_CHLL3</name>
<dbReference type="InterPro" id="IPR006342">
    <property type="entry name" value="FkbM_mtfrase"/>
</dbReference>
<dbReference type="HOGENOM" id="CLU_1093494_0_0_10"/>
<feature type="domain" description="Methyltransferase FkbM" evidence="1">
    <location>
        <begin position="53"/>
        <end position="197"/>
    </location>
</feature>
<dbReference type="GO" id="GO:0006888">
    <property type="term" value="P:endoplasmic reticulum to Golgi vesicle-mediated transport"/>
    <property type="evidence" value="ECO:0007669"/>
    <property type="project" value="TreeGrafter"/>
</dbReference>
<dbReference type="eggNOG" id="COG1196">
    <property type="taxonomic scope" value="Bacteria"/>
</dbReference>
<dbReference type="GO" id="GO:0016197">
    <property type="term" value="P:endosomal transport"/>
    <property type="evidence" value="ECO:0007669"/>
    <property type="project" value="TreeGrafter"/>
</dbReference>
<dbReference type="GO" id="GO:0008168">
    <property type="term" value="F:methyltransferase activity"/>
    <property type="evidence" value="ECO:0007669"/>
    <property type="project" value="UniProtKB-KW"/>
</dbReference>
<dbReference type="GO" id="GO:0005886">
    <property type="term" value="C:plasma membrane"/>
    <property type="evidence" value="ECO:0007669"/>
    <property type="project" value="TreeGrafter"/>
</dbReference>
<dbReference type="SUPFAM" id="SSF53335">
    <property type="entry name" value="S-adenosyl-L-methionine-dependent methyltransferases"/>
    <property type="match status" value="1"/>
</dbReference>
<gene>
    <name evidence="2" type="ordered locus">Plut_1795</name>
</gene>
<evidence type="ECO:0000313" key="3">
    <source>
        <dbReference type="Proteomes" id="UP000002709"/>
    </source>
</evidence>
<accession>Q3B1Y2</accession>
<dbReference type="KEGG" id="plt:Plut_1795"/>
<keyword evidence="2" id="KW-0808">Transferase</keyword>
<dbReference type="GO" id="GO:0005737">
    <property type="term" value="C:cytoplasm"/>
    <property type="evidence" value="ECO:0007669"/>
    <property type="project" value="GOC"/>
</dbReference>
<dbReference type="InterPro" id="IPR029063">
    <property type="entry name" value="SAM-dependent_MTases_sf"/>
</dbReference>
<dbReference type="AlphaFoldDB" id="Q3B1Y2"/>
<evidence type="ECO:0000313" key="2">
    <source>
        <dbReference type="EMBL" id="ABB24649.1"/>
    </source>
</evidence>
<sequence length="254" mass="29401">MARQPQENRTKEMDMGSVDFQNRYVRNFKVSHAYEQELERSFFNNKPQGFFVDVGANEPVIQSQTYHFEQLGWRGLLLEPIPHYVQLLKEQRTGKVIQYACSSPQNHGNTLKLIVAGGHSTLNTNPIALGTTSNETIDVTCRTLDSILEENGVEPGFDFISIDIEGHEMEMFKGFTLTKWKPKLVLLEDHVTNHRKHNHMVSNGYQVIMRTGLNSWYVPKSDGYRLSVAARIEFIRKYWLGLGFRKVKYFRMPL</sequence>
<reference evidence="3" key="1">
    <citation type="submission" date="2005-08" db="EMBL/GenBank/DDBJ databases">
        <title>Complete sequence of Pelodictyon luteolum DSM 273.</title>
        <authorList>
            <consortium name="US DOE Joint Genome Institute"/>
            <person name="Copeland A."/>
            <person name="Lucas S."/>
            <person name="Lapidus A."/>
            <person name="Barry K."/>
            <person name="Detter J.C."/>
            <person name="Glavina T."/>
            <person name="Hammon N."/>
            <person name="Israni S."/>
            <person name="Pitluck S."/>
            <person name="Bryant D."/>
            <person name="Schmutz J."/>
            <person name="Larimer F."/>
            <person name="Land M."/>
            <person name="Kyrpides N."/>
            <person name="Ivanova N."/>
            <person name="Richardson P."/>
        </authorList>
    </citation>
    <scope>NUCLEOTIDE SEQUENCE [LARGE SCALE GENOMIC DNA]</scope>
    <source>
        <strain evidence="3">DSM 273 / BCRC 81028 / 2530</strain>
    </source>
</reference>
<dbReference type="PANTHER" id="PTHR34009:SF2">
    <property type="entry name" value="PROTEIN STAR"/>
    <property type="match status" value="1"/>
</dbReference>
<dbReference type="Proteomes" id="UP000002709">
    <property type="component" value="Chromosome"/>
</dbReference>
<dbReference type="Gene3D" id="3.40.50.150">
    <property type="entry name" value="Vaccinia Virus protein VP39"/>
    <property type="match status" value="1"/>
</dbReference>
<dbReference type="Pfam" id="PF05050">
    <property type="entry name" value="Methyltransf_21"/>
    <property type="match status" value="1"/>
</dbReference>
<dbReference type="EMBL" id="CP000096">
    <property type="protein sequence ID" value="ABB24649.1"/>
    <property type="molecule type" value="Genomic_DNA"/>
</dbReference>
<dbReference type="NCBIfam" id="TIGR01444">
    <property type="entry name" value="fkbM_fam"/>
    <property type="match status" value="1"/>
</dbReference>
<protein>
    <submittedName>
        <fullName evidence="2">Methyltransferase FkbM</fullName>
    </submittedName>
</protein>
<evidence type="ECO:0000259" key="1">
    <source>
        <dbReference type="Pfam" id="PF05050"/>
    </source>
</evidence>
<dbReference type="PANTHER" id="PTHR34009">
    <property type="entry name" value="PROTEIN STAR"/>
    <property type="match status" value="1"/>
</dbReference>
<organism evidence="2 3">
    <name type="scientific">Chlorobium luteolum (strain DSM 273 / BCRC 81028 / 2530)</name>
    <name type="common">Pelodictyon luteolum</name>
    <dbReference type="NCBI Taxonomy" id="319225"/>
    <lineage>
        <taxon>Bacteria</taxon>
        <taxon>Pseudomonadati</taxon>
        <taxon>Chlorobiota</taxon>
        <taxon>Chlorobiia</taxon>
        <taxon>Chlorobiales</taxon>
        <taxon>Chlorobiaceae</taxon>
        <taxon>Chlorobium/Pelodictyon group</taxon>
        <taxon>Pelodictyon</taxon>
    </lineage>
</organism>
<keyword evidence="3" id="KW-1185">Reference proteome</keyword>
<dbReference type="STRING" id="319225.Plut_1795"/>
<keyword evidence="2" id="KW-0489">Methyltransferase</keyword>